<reference evidence="3" key="1">
    <citation type="submission" date="2020-09" db="EMBL/GenBank/DDBJ databases">
        <title>Bosea spartocytisi sp. nov. a root nodule endophyte of Spartocytisus supranubius in the high mountain ecosystem fo the Teide National Park (Canary Islands, Spain).</title>
        <authorList>
            <person name="Pulido-Suarez L."/>
            <person name="Peix A."/>
            <person name="Igual J.M."/>
            <person name="Socas-Perez N."/>
            <person name="Velazquez E."/>
            <person name="Flores-Felix J.D."/>
            <person name="Leon-Barrios M."/>
        </authorList>
    </citation>
    <scope>NUCLEOTIDE SEQUENCE</scope>
    <source>
        <strain evidence="3">SSUT16</strain>
    </source>
</reference>
<dbReference type="Pfam" id="PF04954">
    <property type="entry name" value="SIP"/>
    <property type="match status" value="1"/>
</dbReference>
<evidence type="ECO:0000313" key="3">
    <source>
        <dbReference type="EMBL" id="MBD3844720.1"/>
    </source>
</evidence>
<dbReference type="Pfam" id="PF08021">
    <property type="entry name" value="FAD_binding_9"/>
    <property type="match status" value="1"/>
</dbReference>
<dbReference type="InterPro" id="IPR014543">
    <property type="entry name" value="UCP028291"/>
</dbReference>
<dbReference type="AlphaFoldDB" id="A0A927HWU1"/>
<dbReference type="RefSeq" id="WP_191123376.1">
    <property type="nucleotide sequence ID" value="NZ_JACXWY010000002.1"/>
</dbReference>
<dbReference type="PROSITE" id="PS51384">
    <property type="entry name" value="FAD_FR"/>
    <property type="match status" value="1"/>
</dbReference>
<dbReference type="Gene3D" id="3.30.310.50">
    <property type="entry name" value="Alpha-D-phosphohexomutase, C-terminal domain"/>
    <property type="match status" value="1"/>
</dbReference>
<proteinExistence type="inferred from homology"/>
<dbReference type="InterPro" id="IPR017938">
    <property type="entry name" value="Riboflavin_synthase-like_b-brl"/>
</dbReference>
<dbReference type="SUPFAM" id="SSF63380">
    <property type="entry name" value="Riboflavin synthase domain-like"/>
    <property type="match status" value="1"/>
</dbReference>
<name>A0A927HWU1_9HYPH</name>
<keyword evidence="4" id="KW-1185">Reference proteome</keyword>
<evidence type="ECO:0000313" key="4">
    <source>
        <dbReference type="Proteomes" id="UP000619295"/>
    </source>
</evidence>
<gene>
    <name evidence="3" type="ORF">IED13_03345</name>
</gene>
<dbReference type="Pfam" id="PF09981">
    <property type="entry name" value="DUF2218"/>
    <property type="match status" value="1"/>
</dbReference>
<sequence length="359" mass="38965">MTETILFTASTSIALPDPHALLDHLCERLTERGTVTRDGPRGRFESRMGAVEMEAGAQALHLHAASDQLNYLFIARSLLAEHIAECTEGSAPAFLWSGDGCDLTAIPYFHQATVRASRPVTPRMRRVTLAVADVGQLETGGLHVRVLIPPQGRAPVWPSLAPDGRVLWPKGEDELTTRVYTIRSLDHARGEVDIDVVLHEDTPGSVWARTAGPGDTVGLMGPGGGEIVPADCYLLGGDETALPVIARFAESLPAGAKAILRIEVADAREEQPIASAATLDLRWLHRNGAEAGSTDLLERAIRAVEWPQGGAHYALIGSEQASARAIRTYLRKERGMARDRHLVAAYWRRGHAAVERERD</sequence>
<dbReference type="InterPro" id="IPR039261">
    <property type="entry name" value="FNR_nucleotide-bd"/>
</dbReference>
<dbReference type="PANTHER" id="PTHR30157">
    <property type="entry name" value="FERRIC REDUCTASE, NADPH-DEPENDENT"/>
    <property type="match status" value="1"/>
</dbReference>
<evidence type="ECO:0000259" key="2">
    <source>
        <dbReference type="PROSITE" id="PS51384"/>
    </source>
</evidence>
<dbReference type="InterPro" id="IPR017927">
    <property type="entry name" value="FAD-bd_FR_type"/>
</dbReference>
<organism evidence="3 4">
    <name type="scientific">Bosea spartocytisi</name>
    <dbReference type="NCBI Taxonomy" id="2773451"/>
    <lineage>
        <taxon>Bacteria</taxon>
        <taxon>Pseudomonadati</taxon>
        <taxon>Pseudomonadota</taxon>
        <taxon>Alphaproteobacteria</taxon>
        <taxon>Hyphomicrobiales</taxon>
        <taxon>Boseaceae</taxon>
        <taxon>Bosea</taxon>
    </lineage>
</organism>
<dbReference type="PANTHER" id="PTHR30157:SF0">
    <property type="entry name" value="NADPH-DEPENDENT FERRIC-CHELATE REDUCTASE"/>
    <property type="match status" value="1"/>
</dbReference>
<dbReference type="CDD" id="cd06193">
    <property type="entry name" value="siderophore_interacting"/>
    <property type="match status" value="1"/>
</dbReference>
<dbReference type="InterPro" id="IPR007037">
    <property type="entry name" value="SIP_rossman_dom"/>
</dbReference>
<feature type="domain" description="FAD-binding FR-type" evidence="2">
    <location>
        <begin position="107"/>
        <end position="229"/>
    </location>
</feature>
<evidence type="ECO:0000256" key="1">
    <source>
        <dbReference type="ARBA" id="ARBA00035644"/>
    </source>
</evidence>
<dbReference type="Gene3D" id="2.40.30.10">
    <property type="entry name" value="Translation factors"/>
    <property type="match status" value="1"/>
</dbReference>
<dbReference type="Gene3D" id="3.40.50.80">
    <property type="entry name" value="Nucleotide-binding domain of ferredoxin-NADP reductase (FNR) module"/>
    <property type="match status" value="1"/>
</dbReference>
<protein>
    <submittedName>
        <fullName evidence="3">Siderophore-interacting protein</fullName>
    </submittedName>
</protein>
<dbReference type="Proteomes" id="UP000619295">
    <property type="component" value="Unassembled WGS sequence"/>
</dbReference>
<dbReference type="InterPro" id="IPR039374">
    <property type="entry name" value="SIP_fam"/>
</dbReference>
<dbReference type="EMBL" id="JACXWY010000002">
    <property type="protein sequence ID" value="MBD3844720.1"/>
    <property type="molecule type" value="Genomic_DNA"/>
</dbReference>
<comment type="similarity">
    <text evidence="1">Belongs to the SIP oxidoreductase family.</text>
</comment>
<accession>A0A927HWU1</accession>
<comment type="caution">
    <text evidence="3">The sequence shown here is derived from an EMBL/GenBank/DDBJ whole genome shotgun (WGS) entry which is preliminary data.</text>
</comment>
<dbReference type="InterPro" id="IPR013113">
    <property type="entry name" value="SIP_FAD-bd"/>
</dbReference>
<dbReference type="GO" id="GO:0016491">
    <property type="term" value="F:oxidoreductase activity"/>
    <property type="evidence" value="ECO:0007669"/>
    <property type="project" value="InterPro"/>
</dbReference>